<proteinExistence type="predicted"/>
<evidence type="ECO:0000256" key="1">
    <source>
        <dbReference type="SAM" id="MobiDB-lite"/>
    </source>
</evidence>
<reference evidence="2" key="1">
    <citation type="submission" date="2020-11" db="EMBL/GenBank/DDBJ databases">
        <authorList>
            <consortium name="DOE Joint Genome Institute"/>
            <person name="Ahrendt S."/>
            <person name="Riley R."/>
            <person name="Andreopoulos W."/>
            <person name="LaButti K."/>
            <person name="Pangilinan J."/>
            <person name="Ruiz-duenas F.J."/>
            <person name="Barrasa J.M."/>
            <person name="Sanchez-Garcia M."/>
            <person name="Camarero S."/>
            <person name="Miyauchi S."/>
            <person name="Serrano A."/>
            <person name="Linde D."/>
            <person name="Babiker R."/>
            <person name="Drula E."/>
            <person name="Ayuso-Fernandez I."/>
            <person name="Pacheco R."/>
            <person name="Padilla G."/>
            <person name="Ferreira P."/>
            <person name="Barriuso J."/>
            <person name="Kellner H."/>
            <person name="Castanera R."/>
            <person name="Alfaro M."/>
            <person name="Ramirez L."/>
            <person name="Pisabarro A.G."/>
            <person name="Kuo A."/>
            <person name="Tritt A."/>
            <person name="Lipzen A."/>
            <person name="He G."/>
            <person name="Yan M."/>
            <person name="Ng V."/>
            <person name="Cullen D."/>
            <person name="Martin F."/>
            <person name="Rosso M.-N."/>
            <person name="Henrissat B."/>
            <person name="Hibbett D."/>
            <person name="Martinez A.T."/>
            <person name="Grigoriev I.V."/>
        </authorList>
    </citation>
    <scope>NUCLEOTIDE SEQUENCE</scope>
    <source>
        <strain evidence="2">AH 44721</strain>
    </source>
</reference>
<feature type="region of interest" description="Disordered" evidence="1">
    <location>
        <begin position="277"/>
        <end position="296"/>
    </location>
</feature>
<protein>
    <submittedName>
        <fullName evidence="2">Uncharacterized protein</fullName>
    </submittedName>
</protein>
<evidence type="ECO:0000313" key="3">
    <source>
        <dbReference type="Proteomes" id="UP000724874"/>
    </source>
</evidence>
<organism evidence="2 3">
    <name type="scientific">Gymnopilus junonius</name>
    <name type="common">Spectacular rustgill mushroom</name>
    <name type="synonym">Gymnopilus spectabilis subsp. junonius</name>
    <dbReference type="NCBI Taxonomy" id="109634"/>
    <lineage>
        <taxon>Eukaryota</taxon>
        <taxon>Fungi</taxon>
        <taxon>Dikarya</taxon>
        <taxon>Basidiomycota</taxon>
        <taxon>Agaricomycotina</taxon>
        <taxon>Agaricomycetes</taxon>
        <taxon>Agaricomycetidae</taxon>
        <taxon>Agaricales</taxon>
        <taxon>Agaricineae</taxon>
        <taxon>Hymenogastraceae</taxon>
        <taxon>Gymnopilus</taxon>
    </lineage>
</organism>
<sequence length="1100" mass="121393">MVYRLADILHDIFSPDKSKAPIRPGTQQPLGQNWKTLEDWPLLLTSLPDLVRKTLAKISSLDVEDSTDNQDYLLQWSRFCTTKRKGLKILSNFIDVASIIAGFNKPDEEGALLKRGNRSNSLDSVEADKADQQRRLILLHALFISPLCLFQVNKTAFTTGKHALIQAFESLGNEKPPLIVEVEQILWLLILKLSSRELKPSDFLASLLKALPVEKVQNVHLTLGSVISQATGSHPIPEIGLSQSEPSNGKGHPYFISTITVSLECILANTASTTTMSNAKSFSNRQRKSAESENSVGLAQALNAAFNANAMESGDHISPSSPVIEEMETDTRTTSFRGAALVSVSEQGDSSDEKEVEDEVLGAQMDLNQECLPMNDQVIYLTAASGQTTTTGNAPPQPSNTPPLTFQNESSAKSTSITPSNSAKLSSRKRSSGRRADTPSAPPSDNESSESSDERSTSVTSSNGAKLSSRKCSSGRRADAPSAPPSDNESSESSDDSNVKSTLSAPPMAQRSHQESTFPGIPPRPPRTGAVRKKTPRSAELRAQIVGLASKKREVIDLTMDLEKGNFKVLRGPEIKIRGVKENGDVKVTPRFHFQNNLDAFMNIIKVAQAVQDSDEPGGVKILSKEEFEHSSTKELQDIFSMHNLLITGNKAANKYPHFGAEEIGKLFRHTQVIEVNDMSMDIYDERSNADVGTKRLRLVNRAEILHQFNQPDGKALNALSIAAVNRVHLPFQLSSDNHAWQMTVGLPLCKGMEPELVHEFHFSLVATAGAHSDWHCNAEGVTTMIEIKNEEGKKLWVIATPPKSNPDFANIDTFLGDLDVGQVNDDRWSMVIVPLTAGDMLKLLGHLVSFYHEELLEVTANPTPDHHLIEIGTKKGLIDFLILYNAITLFPVFSAISSNECDIHEPLKDQHNWELSQNNCAEILSWFQECYDVSMGSMMVPPSEIRTQYLSGQIRVILRYQEKLDASDYNTNATNAPNATKVLKGMQSRLAMLVELIKGFLEDGVSHVATYRWALIEDPEDPYLKSFAWSEDMGLNVSLKKKLKGHHSMEHNMQWSEKRARGAWPQWKICTIIDILQLVEGCIAELDVGAIALLFKVLP</sequence>
<keyword evidence="3" id="KW-1185">Reference proteome</keyword>
<feature type="compositionally biased region" description="Polar residues" evidence="1">
    <location>
        <begin position="402"/>
        <end position="419"/>
    </location>
</feature>
<dbReference type="OrthoDB" id="3270451at2759"/>
<comment type="caution">
    <text evidence="2">The sequence shown here is derived from an EMBL/GenBank/DDBJ whole genome shotgun (WGS) entry which is preliminary data.</text>
</comment>
<dbReference type="EMBL" id="JADNYJ010000133">
    <property type="protein sequence ID" value="KAF8881293.1"/>
    <property type="molecule type" value="Genomic_DNA"/>
</dbReference>
<evidence type="ECO:0000313" key="2">
    <source>
        <dbReference type="EMBL" id="KAF8881293.1"/>
    </source>
</evidence>
<accession>A0A9P5NG16</accession>
<feature type="region of interest" description="Disordered" evidence="1">
    <location>
        <begin position="312"/>
        <end position="336"/>
    </location>
</feature>
<dbReference type="Proteomes" id="UP000724874">
    <property type="component" value="Unassembled WGS sequence"/>
</dbReference>
<dbReference type="AlphaFoldDB" id="A0A9P5NG16"/>
<gene>
    <name evidence="2" type="ORF">CPB84DRAFT_1751228</name>
</gene>
<name>A0A9P5NG16_GYMJU</name>
<feature type="region of interest" description="Disordered" evidence="1">
    <location>
        <begin position="387"/>
        <end position="538"/>
    </location>
</feature>